<name>A0A1I5SK68_9BACT</name>
<protein>
    <recommendedName>
        <fullName evidence="3">DUF4286 domain-containing protein</fullName>
    </recommendedName>
</protein>
<evidence type="ECO:0008006" key="3">
    <source>
        <dbReference type="Google" id="ProtNLM"/>
    </source>
</evidence>
<keyword evidence="2" id="KW-1185">Reference proteome</keyword>
<evidence type="ECO:0000313" key="1">
    <source>
        <dbReference type="EMBL" id="SFP70907.1"/>
    </source>
</evidence>
<dbReference type="STRING" id="1079859.SAMN04515674_10555"/>
<dbReference type="Pfam" id="PF14114">
    <property type="entry name" value="DUF4286"/>
    <property type="match status" value="1"/>
</dbReference>
<gene>
    <name evidence="1" type="ORF">SAMN04515674_10555</name>
</gene>
<dbReference type="RefSeq" id="WP_092016370.1">
    <property type="nucleotide sequence ID" value="NZ_FOXH01000005.1"/>
</dbReference>
<dbReference type="OrthoDB" id="1121837at2"/>
<dbReference type="EMBL" id="FOXH01000005">
    <property type="protein sequence ID" value="SFP70907.1"/>
    <property type="molecule type" value="Genomic_DNA"/>
</dbReference>
<accession>A0A1I5SK68</accession>
<dbReference type="InterPro" id="IPR025563">
    <property type="entry name" value="DUF4286"/>
</dbReference>
<dbReference type="AlphaFoldDB" id="A0A1I5SK68"/>
<organism evidence="1 2">
    <name type="scientific">Pseudarcicella hirudinis</name>
    <dbReference type="NCBI Taxonomy" id="1079859"/>
    <lineage>
        <taxon>Bacteria</taxon>
        <taxon>Pseudomonadati</taxon>
        <taxon>Bacteroidota</taxon>
        <taxon>Cytophagia</taxon>
        <taxon>Cytophagales</taxon>
        <taxon>Flectobacillaceae</taxon>
        <taxon>Pseudarcicella</taxon>
    </lineage>
</organism>
<dbReference type="Proteomes" id="UP000199306">
    <property type="component" value="Unassembled WGS sequence"/>
</dbReference>
<sequence length="100" mass="11918">MLLYNITYSIDENIHTQFIEWMKENHLKEVSAISFLQNCTILKLLTEIDNGGVTYTFQYRFTSMDSFDIFQNEYEDDLRNKVHQKFKGSFVDFASLLEEI</sequence>
<evidence type="ECO:0000313" key="2">
    <source>
        <dbReference type="Proteomes" id="UP000199306"/>
    </source>
</evidence>
<proteinExistence type="predicted"/>
<reference evidence="1 2" key="1">
    <citation type="submission" date="2016-10" db="EMBL/GenBank/DDBJ databases">
        <authorList>
            <person name="de Groot N.N."/>
        </authorList>
    </citation>
    <scope>NUCLEOTIDE SEQUENCE [LARGE SCALE GENOMIC DNA]</scope>
    <source>
        <strain evidence="2">E92,LMG 26720,CCM 7988</strain>
    </source>
</reference>